<proteinExistence type="predicted"/>
<reference evidence="1" key="1">
    <citation type="submission" date="2021-04" db="EMBL/GenBank/DDBJ databases">
        <title>Sinoanaerobacter chloroacetimidivorans sp. nov., an obligate anaerobic bacterium isolated from anaerobic sludge.</title>
        <authorList>
            <person name="Bao Y."/>
        </authorList>
    </citation>
    <scope>NUCLEOTIDE SEQUENCE</scope>
    <source>
        <strain evidence="1">BAD-6</strain>
    </source>
</reference>
<dbReference type="AlphaFoldDB" id="A0A8J7W0G1"/>
<evidence type="ECO:0000313" key="1">
    <source>
        <dbReference type="EMBL" id="MBR0596958.1"/>
    </source>
</evidence>
<accession>A0A8J7W0G1</accession>
<dbReference type="RefSeq" id="WP_227017090.1">
    <property type="nucleotide sequence ID" value="NZ_JAGSND010000002.1"/>
</dbReference>
<gene>
    <name evidence="1" type="ORF">KCX82_03655</name>
</gene>
<sequence>MNGNFTDVISYKKTLVNHLISANEITELLLTQLNPNLTTEEQLQNQVLDFDFTPEAEDPETVYLCVDADITRVPSRTIKEMEITIHIFTVKSLMEYVLPEGPANRIDLLSDRIDSCLVRENFGIRMNLKSSNITKPFAGYYGRKIIYTISQFKRGYE</sequence>
<keyword evidence="2" id="KW-1185">Reference proteome</keyword>
<dbReference type="EMBL" id="JAGSND010000002">
    <property type="protein sequence ID" value="MBR0596958.1"/>
    <property type="molecule type" value="Genomic_DNA"/>
</dbReference>
<dbReference type="Proteomes" id="UP000675664">
    <property type="component" value="Unassembled WGS sequence"/>
</dbReference>
<evidence type="ECO:0000313" key="2">
    <source>
        <dbReference type="Proteomes" id="UP000675664"/>
    </source>
</evidence>
<comment type="caution">
    <text evidence="1">The sequence shown here is derived from an EMBL/GenBank/DDBJ whole genome shotgun (WGS) entry which is preliminary data.</text>
</comment>
<protein>
    <submittedName>
        <fullName evidence="1">Uncharacterized protein</fullName>
    </submittedName>
</protein>
<organism evidence="1 2">
    <name type="scientific">Sinanaerobacter chloroacetimidivorans</name>
    <dbReference type="NCBI Taxonomy" id="2818044"/>
    <lineage>
        <taxon>Bacteria</taxon>
        <taxon>Bacillati</taxon>
        <taxon>Bacillota</taxon>
        <taxon>Clostridia</taxon>
        <taxon>Peptostreptococcales</taxon>
        <taxon>Anaerovoracaceae</taxon>
        <taxon>Sinanaerobacter</taxon>
    </lineage>
</organism>
<reference evidence="1" key="2">
    <citation type="submission" date="2021-04" db="EMBL/GenBank/DDBJ databases">
        <authorList>
            <person name="Liu J."/>
        </authorList>
    </citation>
    <scope>NUCLEOTIDE SEQUENCE</scope>
    <source>
        <strain evidence="1">BAD-6</strain>
    </source>
</reference>
<name>A0A8J7W0G1_9FIRM</name>